<dbReference type="OrthoDB" id="5508973at2"/>
<dbReference type="AlphaFoldDB" id="A0A2S9JB03"/>
<name>A0A2S9JB03_9HYPH</name>
<dbReference type="EMBL" id="PVBT01000009">
    <property type="protein sequence ID" value="PRD49944.1"/>
    <property type="molecule type" value="Genomic_DNA"/>
</dbReference>
<evidence type="ECO:0000313" key="1">
    <source>
        <dbReference type="EMBL" id="PRD49944.1"/>
    </source>
</evidence>
<gene>
    <name evidence="1" type="ORF">C5750_24290</name>
</gene>
<evidence type="ECO:0000313" key="2">
    <source>
        <dbReference type="Proteomes" id="UP000238563"/>
    </source>
</evidence>
<accession>A0A2S9JB03</accession>
<reference evidence="1 2" key="1">
    <citation type="submission" date="2018-02" db="EMBL/GenBank/DDBJ databases">
        <title>The draft genome of Phyllobacterium myrsinacearum DSM5892.</title>
        <authorList>
            <person name="Li L."/>
            <person name="Liu L."/>
            <person name="Zhang X."/>
            <person name="Wang T."/>
        </authorList>
    </citation>
    <scope>NUCLEOTIDE SEQUENCE [LARGE SCALE GENOMIC DNA]</scope>
    <source>
        <strain evidence="1 2">DSM 5892</strain>
    </source>
</reference>
<protein>
    <submittedName>
        <fullName evidence="1">Uncharacterized protein</fullName>
    </submittedName>
</protein>
<keyword evidence="2" id="KW-1185">Reference proteome</keyword>
<proteinExistence type="predicted"/>
<comment type="caution">
    <text evidence="1">The sequence shown here is derived from an EMBL/GenBank/DDBJ whole genome shotgun (WGS) entry which is preliminary data.</text>
</comment>
<sequence>MVMKWCFAANSRDGCEKLELTAFSGAATLAVHSNTRGKTTDEPNRWRHMANAPKDGSRILVTIRPSEQGQPPVDGY</sequence>
<organism evidence="1 2">
    <name type="scientific">Phyllobacterium myrsinacearum</name>
    <dbReference type="NCBI Taxonomy" id="28101"/>
    <lineage>
        <taxon>Bacteria</taxon>
        <taxon>Pseudomonadati</taxon>
        <taxon>Pseudomonadota</taxon>
        <taxon>Alphaproteobacteria</taxon>
        <taxon>Hyphomicrobiales</taxon>
        <taxon>Phyllobacteriaceae</taxon>
        <taxon>Phyllobacterium</taxon>
    </lineage>
</organism>
<dbReference type="Proteomes" id="UP000238563">
    <property type="component" value="Unassembled WGS sequence"/>
</dbReference>